<organism evidence="1 2">
    <name type="scientific">Kaistia terrae</name>
    <dbReference type="NCBI Taxonomy" id="537017"/>
    <lineage>
        <taxon>Bacteria</taxon>
        <taxon>Pseudomonadati</taxon>
        <taxon>Pseudomonadota</taxon>
        <taxon>Alphaproteobacteria</taxon>
        <taxon>Hyphomicrobiales</taxon>
        <taxon>Kaistiaceae</taxon>
        <taxon>Kaistia</taxon>
    </lineage>
</organism>
<dbReference type="EMBL" id="JBHSML010000002">
    <property type="protein sequence ID" value="MFC5514472.1"/>
    <property type="molecule type" value="Genomic_DNA"/>
</dbReference>
<proteinExistence type="predicted"/>
<evidence type="ECO:0000313" key="1">
    <source>
        <dbReference type="EMBL" id="MFC5514472.1"/>
    </source>
</evidence>
<comment type="caution">
    <text evidence="1">The sequence shown here is derived from an EMBL/GenBank/DDBJ whole genome shotgun (WGS) entry which is preliminary data.</text>
</comment>
<dbReference type="Proteomes" id="UP001596150">
    <property type="component" value="Unassembled WGS sequence"/>
</dbReference>
<keyword evidence="2" id="KW-1185">Reference proteome</keyword>
<reference evidence="2" key="1">
    <citation type="journal article" date="2019" name="Int. J. Syst. Evol. Microbiol.">
        <title>The Global Catalogue of Microorganisms (GCM) 10K type strain sequencing project: providing services to taxonomists for standard genome sequencing and annotation.</title>
        <authorList>
            <consortium name="The Broad Institute Genomics Platform"/>
            <consortium name="The Broad Institute Genome Sequencing Center for Infectious Disease"/>
            <person name="Wu L."/>
            <person name="Ma J."/>
        </authorList>
    </citation>
    <scope>NUCLEOTIDE SEQUENCE [LARGE SCALE GENOMIC DNA]</scope>
    <source>
        <strain evidence="2">KACC 12633</strain>
    </source>
</reference>
<sequence length="141" mass="15178">MSAPLTHLLDILIPGDGTFPRPSQLDLAEAMTIHERFGAMAARMVEALPATFDAMPKDEQVESIRHIEADAASTFDPFMVALYSLYYVHPQVLAAVEETSGYAARAPQPDGYSLKPFDPAILAIPAARGPQYRDAGTGSST</sequence>
<accession>A0ABW0PSF1</accession>
<dbReference type="RefSeq" id="WP_266342506.1">
    <property type="nucleotide sequence ID" value="NZ_JAPKNH010000002.1"/>
</dbReference>
<gene>
    <name evidence="1" type="ORF">ACFPP9_01725</name>
</gene>
<evidence type="ECO:0000313" key="2">
    <source>
        <dbReference type="Proteomes" id="UP001596150"/>
    </source>
</evidence>
<evidence type="ECO:0008006" key="3">
    <source>
        <dbReference type="Google" id="ProtNLM"/>
    </source>
</evidence>
<name>A0ABW0PSF1_9HYPH</name>
<protein>
    <recommendedName>
        <fullName evidence="3">Gluconate 2-dehydrogenase subunit 3 family protein</fullName>
    </recommendedName>
</protein>